<dbReference type="STRING" id="655353.SAMN04488056_102350"/>
<comment type="similarity">
    <text evidence="9">Belongs to the TrpF family.</text>
</comment>
<feature type="domain" description="N-(5'phosphoribosyl) anthranilate isomerase (PRAI)" evidence="10">
    <location>
        <begin position="3"/>
        <end position="208"/>
    </location>
</feature>
<comment type="catalytic activity">
    <reaction evidence="1 9">
        <text>N-(5-phospho-beta-D-ribosyl)anthranilate = 1-(2-carboxyphenylamino)-1-deoxy-D-ribulose 5-phosphate</text>
        <dbReference type="Rhea" id="RHEA:21540"/>
        <dbReference type="ChEBI" id="CHEBI:18277"/>
        <dbReference type="ChEBI" id="CHEBI:58613"/>
        <dbReference type="EC" id="5.3.1.24"/>
    </reaction>
</comment>
<dbReference type="Gene3D" id="3.20.20.70">
    <property type="entry name" value="Aldolase class I"/>
    <property type="match status" value="1"/>
</dbReference>
<organism evidence="11 12">
    <name type="scientific">Cohaesibacter marisflavi</name>
    <dbReference type="NCBI Taxonomy" id="655353"/>
    <lineage>
        <taxon>Bacteria</taxon>
        <taxon>Pseudomonadati</taxon>
        <taxon>Pseudomonadota</taxon>
        <taxon>Alphaproteobacteria</taxon>
        <taxon>Hyphomicrobiales</taxon>
        <taxon>Cohaesibacteraceae</taxon>
    </lineage>
</organism>
<dbReference type="PANTHER" id="PTHR42894:SF1">
    <property type="entry name" value="N-(5'-PHOSPHORIBOSYL)ANTHRANILATE ISOMERASE"/>
    <property type="match status" value="1"/>
</dbReference>
<evidence type="ECO:0000256" key="2">
    <source>
        <dbReference type="ARBA" id="ARBA00004664"/>
    </source>
</evidence>
<evidence type="ECO:0000256" key="6">
    <source>
        <dbReference type="ARBA" id="ARBA00022822"/>
    </source>
</evidence>
<reference evidence="11 12" key="1">
    <citation type="submission" date="2016-10" db="EMBL/GenBank/DDBJ databases">
        <authorList>
            <person name="de Groot N.N."/>
        </authorList>
    </citation>
    <scope>NUCLEOTIDE SEQUENCE [LARGE SCALE GENOMIC DNA]</scope>
    <source>
        <strain evidence="11 12">CGMCC 1.9157</strain>
    </source>
</reference>
<evidence type="ECO:0000256" key="8">
    <source>
        <dbReference type="ARBA" id="ARBA00023235"/>
    </source>
</evidence>
<evidence type="ECO:0000256" key="9">
    <source>
        <dbReference type="HAMAP-Rule" id="MF_00135"/>
    </source>
</evidence>
<keyword evidence="12" id="KW-1185">Reference proteome</keyword>
<evidence type="ECO:0000313" key="11">
    <source>
        <dbReference type="EMBL" id="SFN90351.1"/>
    </source>
</evidence>
<evidence type="ECO:0000256" key="3">
    <source>
        <dbReference type="ARBA" id="ARBA00012572"/>
    </source>
</evidence>
<dbReference type="PANTHER" id="PTHR42894">
    <property type="entry name" value="N-(5'-PHOSPHORIBOSYL)ANTHRANILATE ISOMERASE"/>
    <property type="match status" value="1"/>
</dbReference>
<evidence type="ECO:0000256" key="4">
    <source>
        <dbReference type="ARBA" id="ARBA00022272"/>
    </source>
</evidence>
<dbReference type="InterPro" id="IPR044643">
    <property type="entry name" value="TrpF_fam"/>
</dbReference>
<dbReference type="EC" id="5.3.1.24" evidence="3 9"/>
<proteinExistence type="inferred from homology"/>
<dbReference type="InterPro" id="IPR013785">
    <property type="entry name" value="Aldolase_TIM"/>
</dbReference>
<dbReference type="InterPro" id="IPR001240">
    <property type="entry name" value="PRAI_dom"/>
</dbReference>
<dbReference type="Pfam" id="PF00697">
    <property type="entry name" value="PRAI"/>
    <property type="match status" value="1"/>
</dbReference>
<comment type="pathway">
    <text evidence="2 9">Amino-acid biosynthesis; L-tryptophan biosynthesis; L-tryptophan from chorismate: step 3/5.</text>
</comment>
<dbReference type="AlphaFoldDB" id="A0A1I5CUQ0"/>
<dbReference type="GO" id="GO:0004640">
    <property type="term" value="F:phosphoribosylanthranilate isomerase activity"/>
    <property type="evidence" value="ECO:0007669"/>
    <property type="project" value="UniProtKB-UniRule"/>
</dbReference>
<dbReference type="SUPFAM" id="SSF51366">
    <property type="entry name" value="Ribulose-phoshate binding barrel"/>
    <property type="match status" value="1"/>
</dbReference>
<dbReference type="EMBL" id="FOVR01000002">
    <property type="protein sequence ID" value="SFN90351.1"/>
    <property type="molecule type" value="Genomic_DNA"/>
</dbReference>
<evidence type="ECO:0000256" key="7">
    <source>
        <dbReference type="ARBA" id="ARBA00023141"/>
    </source>
</evidence>
<evidence type="ECO:0000313" key="12">
    <source>
        <dbReference type="Proteomes" id="UP000199236"/>
    </source>
</evidence>
<dbReference type="OrthoDB" id="9796196at2"/>
<accession>A0A1I5CUQ0</accession>
<gene>
    <name evidence="9" type="primary">trpF</name>
    <name evidence="11" type="ORF">SAMN04488056_102350</name>
</gene>
<keyword evidence="8 9" id="KW-0413">Isomerase</keyword>
<dbReference type="CDD" id="cd00405">
    <property type="entry name" value="PRAI"/>
    <property type="match status" value="1"/>
</dbReference>
<protein>
    <recommendedName>
        <fullName evidence="4 9">N-(5'-phosphoribosyl)anthranilate isomerase</fullName>
        <shortName evidence="9">PRAI</shortName>
        <ecNumber evidence="3 9">5.3.1.24</ecNumber>
    </recommendedName>
</protein>
<dbReference type="InterPro" id="IPR011060">
    <property type="entry name" value="RibuloseP-bd_barrel"/>
</dbReference>
<evidence type="ECO:0000259" key="10">
    <source>
        <dbReference type="Pfam" id="PF00697"/>
    </source>
</evidence>
<evidence type="ECO:0000256" key="1">
    <source>
        <dbReference type="ARBA" id="ARBA00001164"/>
    </source>
</evidence>
<keyword evidence="6 9" id="KW-0822">Tryptophan biosynthesis</keyword>
<dbReference type="Proteomes" id="UP000199236">
    <property type="component" value="Unassembled WGS sequence"/>
</dbReference>
<dbReference type="UniPathway" id="UPA00035">
    <property type="reaction ID" value="UER00042"/>
</dbReference>
<dbReference type="GO" id="GO:0000162">
    <property type="term" value="P:L-tryptophan biosynthetic process"/>
    <property type="evidence" value="ECO:0007669"/>
    <property type="project" value="UniProtKB-UniRule"/>
</dbReference>
<dbReference type="RefSeq" id="WP_090069704.1">
    <property type="nucleotide sequence ID" value="NZ_FOVR01000002.1"/>
</dbReference>
<sequence>MYVKICGLSTPEAIATGLQCGANWIGFVFFPKSPRHVDYGKAKELVGSVRGKASIVALTVNASDDELEAIDRSIDPDIWQLHGSETPERVLEIKARFKRPVMKALPIRDEADLAPIPAYEAVCDILLFDAKPPKDMKTDLPGGNGITFDWRLIQNLKLKKPFVLSGGLNPDNVAEAIRLTRPQGVDVSSGIESAPGVKDRQKIMDFVHAAKAAAQEL</sequence>
<name>A0A1I5CUQ0_9HYPH</name>
<dbReference type="HAMAP" id="MF_00135">
    <property type="entry name" value="PRAI"/>
    <property type="match status" value="1"/>
</dbReference>
<evidence type="ECO:0000256" key="5">
    <source>
        <dbReference type="ARBA" id="ARBA00022605"/>
    </source>
</evidence>
<keyword evidence="7 9" id="KW-0057">Aromatic amino acid biosynthesis</keyword>
<dbReference type="NCBIfam" id="NF002295">
    <property type="entry name" value="PRK01222.1-1"/>
    <property type="match status" value="1"/>
</dbReference>
<keyword evidence="5 9" id="KW-0028">Amino-acid biosynthesis</keyword>